<dbReference type="Proteomes" id="UP000887572">
    <property type="component" value="Unplaced"/>
</dbReference>
<feature type="compositionally biased region" description="Polar residues" evidence="2">
    <location>
        <begin position="1"/>
        <end position="12"/>
    </location>
</feature>
<evidence type="ECO:0000256" key="1">
    <source>
        <dbReference type="PROSITE-ProRule" id="PRU00023"/>
    </source>
</evidence>
<dbReference type="PROSITE" id="PS50088">
    <property type="entry name" value="ANK_REPEAT"/>
    <property type="match status" value="1"/>
</dbReference>
<dbReference type="InterPro" id="IPR013320">
    <property type="entry name" value="ConA-like_dom_sf"/>
</dbReference>
<evidence type="ECO:0000259" key="3">
    <source>
        <dbReference type="PROSITE" id="PS50188"/>
    </source>
</evidence>
<dbReference type="InterPro" id="IPR002110">
    <property type="entry name" value="Ankyrin_rpt"/>
</dbReference>
<protein>
    <submittedName>
        <fullName evidence="5">B30.2/SPRY domain-containing protein</fullName>
    </submittedName>
</protein>
<feature type="domain" description="B30.2/SPRY" evidence="3">
    <location>
        <begin position="114"/>
        <end position="311"/>
    </location>
</feature>
<dbReference type="WBParaSite" id="Gr19_v10_g3855.t1">
    <property type="protein sequence ID" value="Gr19_v10_g3855.t1"/>
    <property type="gene ID" value="Gr19_v10_g3855"/>
</dbReference>
<name>A0A914HRR6_GLORO</name>
<dbReference type="InterPro" id="IPR043136">
    <property type="entry name" value="B30.2/SPRY_sf"/>
</dbReference>
<reference evidence="5" key="1">
    <citation type="submission" date="2022-11" db="UniProtKB">
        <authorList>
            <consortium name="WormBaseParasite"/>
        </authorList>
    </citation>
    <scope>IDENTIFICATION</scope>
</reference>
<dbReference type="InterPro" id="IPR036770">
    <property type="entry name" value="Ankyrin_rpt-contain_sf"/>
</dbReference>
<dbReference type="SUPFAM" id="SSF48403">
    <property type="entry name" value="Ankyrin repeat"/>
    <property type="match status" value="1"/>
</dbReference>
<evidence type="ECO:0000313" key="5">
    <source>
        <dbReference type="WBParaSite" id="Gr19_v10_g3855.t1"/>
    </source>
</evidence>
<keyword evidence="4" id="KW-1185">Reference proteome</keyword>
<keyword evidence="1" id="KW-0040">ANK repeat</keyword>
<dbReference type="InterPro" id="IPR001870">
    <property type="entry name" value="B30.2/SPRY"/>
</dbReference>
<dbReference type="SMART" id="SM00449">
    <property type="entry name" value="SPRY"/>
    <property type="match status" value="1"/>
</dbReference>
<proteinExistence type="predicted"/>
<feature type="region of interest" description="Disordered" evidence="2">
    <location>
        <begin position="1"/>
        <end position="34"/>
    </location>
</feature>
<dbReference type="PANTHER" id="PTHR12864">
    <property type="entry name" value="RAN BINDING PROTEIN 9-RELATED"/>
    <property type="match status" value="1"/>
</dbReference>
<dbReference type="InterPro" id="IPR003877">
    <property type="entry name" value="SPRY_dom"/>
</dbReference>
<dbReference type="Pfam" id="PF00622">
    <property type="entry name" value="SPRY"/>
    <property type="match status" value="1"/>
</dbReference>
<sequence length="324" mass="34480">MSASSSRPNDQPKSSERKQLDVAPGTSVEAANRSVVLSETEVQLEKLTLDTAQKKNSDACADGGEEVKKFFKLAERGGAAGMRAMLKGPNADVLLSAKVNGVTALSVAVQNGNTEVVELLRAKGAMDEKKKSPVLFDSALTPQNRWNSDLCDNITLFEPDRLIAETNGLDINTLSCVSAELPIPKKDSGIFYYEVNILKLEENAQVSIGLNTTQPGEGCCGYQSNGILFGRTAMPNGSIGDWKVSFAEPFGVGDVVGCGVDLATRQLIYTKNGVLLDTADLFVSSVLDFLPIVGFCNSDGKIEATGGKIEANFGPNFKYKGPGQ</sequence>
<dbReference type="InterPro" id="IPR050618">
    <property type="entry name" value="Ubq-SigPath_Reg"/>
</dbReference>
<dbReference type="AlphaFoldDB" id="A0A914HRR6"/>
<dbReference type="PROSITE" id="PS50188">
    <property type="entry name" value="B302_SPRY"/>
    <property type="match status" value="1"/>
</dbReference>
<dbReference type="SUPFAM" id="SSF49899">
    <property type="entry name" value="Concanavalin A-like lectins/glucanases"/>
    <property type="match status" value="1"/>
</dbReference>
<evidence type="ECO:0000256" key="2">
    <source>
        <dbReference type="SAM" id="MobiDB-lite"/>
    </source>
</evidence>
<accession>A0A914HRR6</accession>
<feature type="repeat" description="ANK" evidence="1">
    <location>
        <begin position="100"/>
        <end position="125"/>
    </location>
</feature>
<dbReference type="Gene3D" id="2.60.120.920">
    <property type="match status" value="1"/>
</dbReference>
<evidence type="ECO:0000313" key="4">
    <source>
        <dbReference type="Proteomes" id="UP000887572"/>
    </source>
</evidence>
<dbReference type="PROSITE" id="PS50297">
    <property type="entry name" value="ANK_REP_REGION"/>
    <property type="match status" value="1"/>
</dbReference>
<organism evidence="4 5">
    <name type="scientific">Globodera rostochiensis</name>
    <name type="common">Golden nematode worm</name>
    <name type="synonym">Heterodera rostochiensis</name>
    <dbReference type="NCBI Taxonomy" id="31243"/>
    <lineage>
        <taxon>Eukaryota</taxon>
        <taxon>Metazoa</taxon>
        <taxon>Ecdysozoa</taxon>
        <taxon>Nematoda</taxon>
        <taxon>Chromadorea</taxon>
        <taxon>Rhabditida</taxon>
        <taxon>Tylenchina</taxon>
        <taxon>Tylenchomorpha</taxon>
        <taxon>Tylenchoidea</taxon>
        <taxon>Heteroderidae</taxon>
        <taxon>Heteroderinae</taxon>
        <taxon>Globodera</taxon>
    </lineage>
</organism>
<dbReference type="Gene3D" id="1.25.40.20">
    <property type="entry name" value="Ankyrin repeat-containing domain"/>
    <property type="match status" value="1"/>
</dbReference>